<gene>
    <name evidence="5" type="ORF">O1G21_19205</name>
</gene>
<evidence type="ECO:0000259" key="4">
    <source>
        <dbReference type="Pfam" id="PF25023"/>
    </source>
</evidence>
<keyword evidence="1" id="KW-0677">Repeat</keyword>
<evidence type="ECO:0000313" key="6">
    <source>
        <dbReference type="Proteomes" id="UP001212821"/>
    </source>
</evidence>
<dbReference type="NCBIfam" id="TIGR03696">
    <property type="entry name" value="Rhs_assc_core"/>
    <property type="match status" value="1"/>
</dbReference>
<dbReference type="InterPro" id="IPR025968">
    <property type="entry name" value="YwqJ_deaminase"/>
</dbReference>
<dbReference type="InterPro" id="IPR006530">
    <property type="entry name" value="YD"/>
</dbReference>
<dbReference type="Pfam" id="PF05593">
    <property type="entry name" value="RHS_repeat"/>
    <property type="match status" value="5"/>
</dbReference>
<organism evidence="5 6">
    <name type="scientific">Kitasatospora cathayae</name>
    <dbReference type="NCBI Taxonomy" id="3004092"/>
    <lineage>
        <taxon>Bacteria</taxon>
        <taxon>Bacillati</taxon>
        <taxon>Actinomycetota</taxon>
        <taxon>Actinomycetes</taxon>
        <taxon>Kitasatosporales</taxon>
        <taxon>Streptomycetaceae</taxon>
        <taxon>Kitasatospora</taxon>
    </lineage>
</organism>
<evidence type="ECO:0000313" key="5">
    <source>
        <dbReference type="EMBL" id="WBP87764.1"/>
    </source>
</evidence>
<feature type="domain" description="DUF6531" evidence="3">
    <location>
        <begin position="109"/>
        <end position="176"/>
    </location>
</feature>
<dbReference type="SUPFAM" id="SSF63829">
    <property type="entry name" value="Calcium-dependent phosphotriesterase"/>
    <property type="match status" value="1"/>
</dbReference>
<sequence>MSNPIVKALQHSAQKLGKALADDAGKAMKGFYRKTGTNLKQVAHNTRQAEARHAAEMDKLLKGGGKDLPHPGTGGTARGGDSHPKGRGREQVRDPRTEGRAHDSRCGGGEPVDMATGRMYIDQVDASLPGSLPLLFTRNFESGYIAGRWMGPKWVCTFDERLEIDTEGVVHIRADRITQAYPHPEPGETVEAIAGERRQLRLATGGYHLRDRSTGIVREFTTAAGGTEALLTRVRDRHGRQYTLNYDEDGVPLSITHSGGYELRVTVDADRITALRLANATETGGEALLLRYGYTDGHLSAVYNSSGKPMRFANDASGRILSWTDRNNSQYLYAYDRLDRAVDEGGADGTLRFHFTYGAPDPETGLRTHTETNALGHTTTYTVNDHAQITAITGPLGHTTAYERDEYDRLLTETDALGRTTRYEYDGAGDLISVTRPDGEQTTAVYLDQLSLPVQITEPDGSVWRHTYDEARLRTSLRDPIGAVTSYGYDELGHLASVTNTLGNTVRVSCNPAGLPVEVTDPTGATTRFEHDAFGRTVAVTDPIGGVTRMTWTVEGRLNTRTAPDGSTETWTYDGEGNVLTHTDALGRISTFEYTHFETLAASTGPDGARYAFDYDTHMQLVAVTNALGQVWNYTYDAAGRLVAESDFNGRSVTYELDQADQIASRTNPMGQRISYTYDLLGRITAKDTPDGTTSYCYDAAGRLIRAVSPDAEVVRTYDRLGHLLTESVNGRTLTHTRDMLGRRTERTTPDGHVSAWTYDAAGRPMTLATAGGRVSFSYDPAGREQQRMYDEHLALVNTWDARHRLTGQVLHNGDANPGTILQQRTYTYRADGSLRAVDDRLSGSRTFDLDAAGRVTGVRAEGWSESYAYDPAGNVTEADWPATGSTWAAVGARTFEGTQLVTAGRIRYEYDTAGRITLRQKTRLSKKPDTWRYRWDAEGRLTQVTTPDGTRWRYLYDPFGRRITKHRMGTDGAAVEERIDFTWDGPVLAEQTTHAPYLPGPHTLSWDHEELHPLAQSEKITTFATADSPQDRIDRRFFAIVTDLVGTPKELVDPSTEAVAWRATHTLWGHTTWPADSATYTPLRFPGQYFDPETRLHYNVNRYYDPETARYTSPDPLGLAPSPNPDAYVHNPHTWADPLGLSTHQHDDLLQAVKLEADKGTKVSPSRMRPVAAEGLKLPNGQIKTSPSVRGAAPVLHSDVQAVLNTVPAEARGDGHGKCGLPVLLSDALNNKIDPTGSTAAAMIIRSNTEHPKHGHPIGPCKSCRALSEHYKLDFITDDGL</sequence>
<dbReference type="Pfam" id="PF20148">
    <property type="entry name" value="DUF6531"/>
    <property type="match status" value="1"/>
</dbReference>
<protein>
    <submittedName>
        <fullName evidence="5">DUF6531 domain-containing protein</fullName>
    </submittedName>
</protein>
<dbReference type="InterPro" id="IPR031325">
    <property type="entry name" value="RHS_repeat"/>
</dbReference>
<dbReference type="NCBIfam" id="TIGR01643">
    <property type="entry name" value="YD_repeat_2x"/>
    <property type="match status" value="15"/>
</dbReference>
<dbReference type="PANTHER" id="PTHR32305:SF15">
    <property type="entry name" value="PROTEIN RHSA-RELATED"/>
    <property type="match status" value="1"/>
</dbReference>
<dbReference type="InterPro" id="IPR045351">
    <property type="entry name" value="DUF6531"/>
</dbReference>
<dbReference type="EMBL" id="CP115450">
    <property type="protein sequence ID" value="WBP87764.1"/>
    <property type="molecule type" value="Genomic_DNA"/>
</dbReference>
<proteinExistence type="predicted"/>
<dbReference type="InterPro" id="IPR056823">
    <property type="entry name" value="TEN-like_YD-shell"/>
</dbReference>
<feature type="domain" description="Teneurin-like YD-shell" evidence="4">
    <location>
        <begin position="609"/>
        <end position="730"/>
    </location>
</feature>
<dbReference type="Proteomes" id="UP001212821">
    <property type="component" value="Chromosome"/>
</dbReference>
<dbReference type="InterPro" id="IPR050708">
    <property type="entry name" value="T6SS_VgrG/RHS"/>
</dbReference>
<feature type="region of interest" description="Disordered" evidence="2">
    <location>
        <begin position="61"/>
        <end position="111"/>
    </location>
</feature>
<dbReference type="PANTHER" id="PTHR32305">
    <property type="match status" value="1"/>
</dbReference>
<dbReference type="Pfam" id="PF14431">
    <property type="entry name" value="YwqJ-deaminase"/>
    <property type="match status" value="1"/>
</dbReference>
<feature type="compositionally biased region" description="Basic and acidic residues" evidence="2">
    <location>
        <begin position="80"/>
        <end position="105"/>
    </location>
</feature>
<name>A0ABY7Q548_9ACTN</name>
<keyword evidence="6" id="KW-1185">Reference proteome</keyword>
<evidence type="ECO:0000256" key="2">
    <source>
        <dbReference type="SAM" id="MobiDB-lite"/>
    </source>
</evidence>
<dbReference type="Gene3D" id="2.180.10.10">
    <property type="entry name" value="RHS repeat-associated core"/>
    <property type="match status" value="3"/>
</dbReference>
<dbReference type="RefSeq" id="WP_270145486.1">
    <property type="nucleotide sequence ID" value="NZ_CP115450.1"/>
</dbReference>
<evidence type="ECO:0000259" key="3">
    <source>
        <dbReference type="Pfam" id="PF20148"/>
    </source>
</evidence>
<evidence type="ECO:0000256" key="1">
    <source>
        <dbReference type="ARBA" id="ARBA00022737"/>
    </source>
</evidence>
<reference evidence="6" key="1">
    <citation type="submission" date="2022-12" db="EMBL/GenBank/DDBJ databases">
        <authorList>
            <person name="Mo P."/>
        </authorList>
    </citation>
    <scope>NUCLEOTIDE SEQUENCE [LARGE SCALE GENOMIC DNA]</scope>
    <source>
        <strain evidence="6">HUAS 3-15</strain>
    </source>
</reference>
<accession>A0ABY7Q548</accession>
<dbReference type="Pfam" id="PF25023">
    <property type="entry name" value="TEN_YD-shell"/>
    <property type="match status" value="1"/>
</dbReference>
<dbReference type="InterPro" id="IPR022385">
    <property type="entry name" value="Rhs_assc_core"/>
</dbReference>